<evidence type="ECO:0000259" key="1">
    <source>
        <dbReference type="PROSITE" id="PS50994"/>
    </source>
</evidence>
<dbReference type="InterPro" id="IPR012337">
    <property type="entry name" value="RNaseH-like_sf"/>
</dbReference>
<dbReference type="SUPFAM" id="SSF53098">
    <property type="entry name" value="Ribonuclease H-like"/>
    <property type="match status" value="1"/>
</dbReference>
<dbReference type="PROSITE" id="PS50994">
    <property type="entry name" value="INTEGRASE"/>
    <property type="match status" value="1"/>
</dbReference>
<dbReference type="InterPro" id="IPR036397">
    <property type="entry name" value="RNaseH_sf"/>
</dbReference>
<protein>
    <recommendedName>
        <fullName evidence="1">Integrase catalytic domain-containing protein</fullName>
    </recommendedName>
</protein>
<reference evidence="2" key="1">
    <citation type="submission" date="2019-08" db="EMBL/GenBank/DDBJ databases">
        <authorList>
            <person name="Kucharzyk K."/>
            <person name="Murdoch R.W."/>
            <person name="Higgins S."/>
            <person name="Loffler F."/>
        </authorList>
    </citation>
    <scope>NUCLEOTIDE SEQUENCE</scope>
</reference>
<proteinExistence type="predicted"/>
<comment type="caution">
    <text evidence="2">The sequence shown here is derived from an EMBL/GenBank/DDBJ whole genome shotgun (WGS) entry which is preliminary data.</text>
</comment>
<organism evidence="2">
    <name type="scientific">bioreactor metagenome</name>
    <dbReference type="NCBI Taxonomy" id="1076179"/>
    <lineage>
        <taxon>unclassified sequences</taxon>
        <taxon>metagenomes</taxon>
        <taxon>ecological metagenomes</taxon>
    </lineage>
</organism>
<dbReference type="AlphaFoldDB" id="A0A644Y6A4"/>
<dbReference type="GO" id="GO:0015074">
    <property type="term" value="P:DNA integration"/>
    <property type="evidence" value="ECO:0007669"/>
    <property type="project" value="InterPro"/>
</dbReference>
<dbReference type="Pfam" id="PF13333">
    <property type="entry name" value="rve_2"/>
    <property type="match status" value="1"/>
</dbReference>
<accession>A0A644Y6A4</accession>
<dbReference type="InterPro" id="IPR050900">
    <property type="entry name" value="Transposase_IS3/IS150/IS904"/>
</dbReference>
<dbReference type="PANTHER" id="PTHR46889:SF7">
    <property type="entry name" value="TRANSPOSASE FOR INSERTION SEQUENCE ELEMENT IS904"/>
    <property type="match status" value="1"/>
</dbReference>
<dbReference type="Gene3D" id="3.30.420.10">
    <property type="entry name" value="Ribonuclease H-like superfamily/Ribonuclease H"/>
    <property type="match status" value="1"/>
</dbReference>
<gene>
    <name evidence="2" type="ORF">SDC9_68543</name>
</gene>
<dbReference type="InterPro" id="IPR001584">
    <property type="entry name" value="Integrase_cat-core"/>
</dbReference>
<dbReference type="PANTHER" id="PTHR46889">
    <property type="entry name" value="TRANSPOSASE INSF FOR INSERTION SEQUENCE IS3B-RELATED"/>
    <property type="match status" value="1"/>
</dbReference>
<feature type="domain" description="Integrase catalytic" evidence="1">
    <location>
        <begin position="1"/>
        <end position="70"/>
    </location>
</feature>
<dbReference type="GO" id="GO:0003676">
    <property type="term" value="F:nucleic acid binding"/>
    <property type="evidence" value="ECO:0007669"/>
    <property type="project" value="InterPro"/>
</dbReference>
<evidence type="ECO:0000313" key="2">
    <source>
        <dbReference type="EMBL" id="MPM22093.1"/>
    </source>
</evidence>
<sequence>MNRKGKPYDYAVMESFYRTLKRELVQDANYDDPEQARRDIFKYIETYYNTKRIHSTLGWLSPVQVEKQNS</sequence>
<dbReference type="EMBL" id="VSSQ01003733">
    <property type="protein sequence ID" value="MPM22093.1"/>
    <property type="molecule type" value="Genomic_DNA"/>
</dbReference>
<name>A0A644Y6A4_9ZZZZ</name>